<name>A0AAD9M698_9PEZI</name>
<dbReference type="Proteomes" id="UP001232148">
    <property type="component" value="Unassembled WGS sequence"/>
</dbReference>
<evidence type="ECO:0000256" key="5">
    <source>
        <dbReference type="ARBA" id="ARBA00022857"/>
    </source>
</evidence>
<keyword evidence="3" id="KW-0285">Flavoprotein</keyword>
<reference evidence="8" key="1">
    <citation type="submission" date="2021-06" db="EMBL/GenBank/DDBJ databases">
        <title>Comparative genomics, transcriptomics and evolutionary studies reveal genomic signatures of adaptation to plant cell wall in hemibiotrophic fungi.</title>
        <authorList>
            <consortium name="DOE Joint Genome Institute"/>
            <person name="Baroncelli R."/>
            <person name="Diaz J.F."/>
            <person name="Benocci T."/>
            <person name="Peng M."/>
            <person name="Battaglia E."/>
            <person name="Haridas S."/>
            <person name="Andreopoulos W."/>
            <person name="Labutti K."/>
            <person name="Pangilinan J."/>
            <person name="Floch G.L."/>
            <person name="Makela M.R."/>
            <person name="Henrissat B."/>
            <person name="Grigoriev I.V."/>
            <person name="Crouch J.A."/>
            <person name="De Vries R.P."/>
            <person name="Sukno S.A."/>
            <person name="Thon M.R."/>
        </authorList>
    </citation>
    <scope>NUCLEOTIDE SEQUENCE</scope>
    <source>
        <strain evidence="8">MAFF235873</strain>
    </source>
</reference>
<evidence type="ECO:0000256" key="7">
    <source>
        <dbReference type="ARBA" id="ARBA00023033"/>
    </source>
</evidence>
<evidence type="ECO:0000256" key="2">
    <source>
        <dbReference type="ARBA" id="ARBA00010139"/>
    </source>
</evidence>
<organism evidence="8 9">
    <name type="scientific">Colletotrichum zoysiae</name>
    <dbReference type="NCBI Taxonomy" id="1216348"/>
    <lineage>
        <taxon>Eukaryota</taxon>
        <taxon>Fungi</taxon>
        <taxon>Dikarya</taxon>
        <taxon>Ascomycota</taxon>
        <taxon>Pezizomycotina</taxon>
        <taxon>Sordariomycetes</taxon>
        <taxon>Hypocreomycetidae</taxon>
        <taxon>Glomerellales</taxon>
        <taxon>Glomerellaceae</taxon>
        <taxon>Colletotrichum</taxon>
        <taxon>Colletotrichum graminicola species complex</taxon>
    </lineage>
</organism>
<dbReference type="PANTHER" id="PTHR43098:SF4">
    <property type="entry name" value="BLR3857 PROTEIN"/>
    <property type="match status" value="1"/>
</dbReference>
<dbReference type="InterPro" id="IPR050775">
    <property type="entry name" value="FAD-binding_Monooxygenases"/>
</dbReference>
<evidence type="ECO:0000313" key="9">
    <source>
        <dbReference type="Proteomes" id="UP001232148"/>
    </source>
</evidence>
<dbReference type="AlphaFoldDB" id="A0AAD9M698"/>
<protein>
    <submittedName>
        <fullName evidence="8">FAD/NAD(P)-binding domain-containing protein</fullName>
    </submittedName>
</protein>
<keyword evidence="6" id="KW-0560">Oxidoreductase</keyword>
<gene>
    <name evidence="8" type="ORF">LX32DRAFT_716754</name>
</gene>
<keyword evidence="9" id="KW-1185">Reference proteome</keyword>
<comment type="cofactor">
    <cofactor evidence="1">
        <name>FAD</name>
        <dbReference type="ChEBI" id="CHEBI:57692"/>
    </cofactor>
</comment>
<dbReference type="InterPro" id="IPR036188">
    <property type="entry name" value="FAD/NAD-bd_sf"/>
</dbReference>
<comment type="similarity">
    <text evidence="2">Belongs to the FAD-binding monooxygenase family.</text>
</comment>
<dbReference type="Gene3D" id="3.50.50.60">
    <property type="entry name" value="FAD/NAD(P)-binding domain"/>
    <property type="match status" value="3"/>
</dbReference>
<dbReference type="PANTHER" id="PTHR43098">
    <property type="entry name" value="L-ORNITHINE N(5)-MONOOXYGENASE-RELATED"/>
    <property type="match status" value="1"/>
</dbReference>
<sequence>MASMLFSGNGARSISPAKKEDATVIHPLMAQEIDTAAIKAKYDEERAKRDFIGVSQFKHPQGSTSRLKRDVLKSPATRDPVTAETSVLICGAGFAGLVTAVNLKRDHGIDDFLVVDKAGGFGGTWYWNQYPGVACDVESYLYLPFLEETGYTPKERFSYGPEIREQVGRVVDKWDLEPHAYFHTEITAMDWDESLRRWHVHTNQLDHFIAQFVVLATGTFHEMKLPGLPGLESFERPHFHSSRWDYGITGGSPTDWKLDKLADKTVGIIGTGASAVQLVPQLAKNVKKLYVFQRTPSSISLRENTPTRDDPAISAMVQKEGWQRARMDEFANILQGVITDRDCSALEGLEALTVRALFKEAQESGATVRLDEIPQLLQMADFRLMEKIRKVIDNTVRDRATAESLKPWYPFMCKRPAFNNDYLEAFNRPNVELVDTDGRGVERLTQTGVVADGREYPVDVLVYSTGFDYETDADFCHRTGIRLVGTSGRTMDEAAAERGGPATLFGIHLREFPNLLNIGPAQAGVTANWTHTAYVAGEHIAAVIADVLRDKERADGDWTEVIEPSEETVESWGRQVEEGHEMRLHFNSTCPPGYYNKQGRPEDIPSRMAYYPKGIMEWQRVMREWREEGGMKGMEKR</sequence>
<comment type="caution">
    <text evidence="8">The sequence shown here is derived from an EMBL/GenBank/DDBJ whole genome shotgun (WGS) entry which is preliminary data.</text>
</comment>
<keyword evidence="4" id="KW-0274">FAD</keyword>
<evidence type="ECO:0000256" key="3">
    <source>
        <dbReference type="ARBA" id="ARBA00022630"/>
    </source>
</evidence>
<evidence type="ECO:0000313" key="8">
    <source>
        <dbReference type="EMBL" id="KAK2030525.1"/>
    </source>
</evidence>
<accession>A0AAD9M698</accession>
<evidence type="ECO:0000256" key="1">
    <source>
        <dbReference type="ARBA" id="ARBA00001974"/>
    </source>
</evidence>
<evidence type="ECO:0000256" key="6">
    <source>
        <dbReference type="ARBA" id="ARBA00023002"/>
    </source>
</evidence>
<dbReference type="SUPFAM" id="SSF51905">
    <property type="entry name" value="FAD/NAD(P)-binding domain"/>
    <property type="match status" value="1"/>
</dbReference>
<proteinExistence type="inferred from homology"/>
<evidence type="ECO:0000256" key="4">
    <source>
        <dbReference type="ARBA" id="ARBA00022827"/>
    </source>
</evidence>
<dbReference type="EMBL" id="MU842850">
    <property type="protein sequence ID" value="KAK2030525.1"/>
    <property type="molecule type" value="Genomic_DNA"/>
</dbReference>
<keyword evidence="5" id="KW-0521">NADP</keyword>
<keyword evidence="7" id="KW-0503">Monooxygenase</keyword>
<dbReference type="Pfam" id="PF13738">
    <property type="entry name" value="Pyr_redox_3"/>
    <property type="match status" value="1"/>
</dbReference>
<dbReference type="GO" id="GO:0004497">
    <property type="term" value="F:monooxygenase activity"/>
    <property type="evidence" value="ECO:0007669"/>
    <property type="project" value="UniProtKB-KW"/>
</dbReference>